<dbReference type="Proteomes" id="UP001234297">
    <property type="component" value="Chromosome 1"/>
</dbReference>
<gene>
    <name evidence="1" type="ORF">MRB53_000326</name>
</gene>
<organism evidence="1 2">
    <name type="scientific">Persea americana</name>
    <name type="common">Avocado</name>
    <dbReference type="NCBI Taxonomy" id="3435"/>
    <lineage>
        <taxon>Eukaryota</taxon>
        <taxon>Viridiplantae</taxon>
        <taxon>Streptophyta</taxon>
        <taxon>Embryophyta</taxon>
        <taxon>Tracheophyta</taxon>
        <taxon>Spermatophyta</taxon>
        <taxon>Magnoliopsida</taxon>
        <taxon>Magnoliidae</taxon>
        <taxon>Laurales</taxon>
        <taxon>Lauraceae</taxon>
        <taxon>Persea</taxon>
    </lineage>
</organism>
<proteinExistence type="predicted"/>
<evidence type="ECO:0000313" key="2">
    <source>
        <dbReference type="Proteomes" id="UP001234297"/>
    </source>
</evidence>
<name>A0ACC2MNU2_PERAE</name>
<keyword evidence="2" id="KW-1185">Reference proteome</keyword>
<sequence length="642" mass="72134">MRSTEEIREMEMDLEGEIEDTHQHHFHVLAVDDSLIDRKLLEKLLKTSSYKVTCVESGSKALEYLGLPANIENSSSSSSPTTQQREEVNVNLIITDYCMPGMSGYDLLRRVKKSTWKDVPVVVMSSENVPSRISRCLEGGAEEFLLKPVQLSDMKKLHPHLLKSLNSGSNGDKNSINDTSNSNEYLAEPISVGANQGWVWEALIVDDKLKHKSLFTRSLLFVVFRGILVALRWSVFELNCPRCRLSAKAFNKSKGKYSNYLHQPEKWLSRHFPLENKKEFSSAPESPATEAAEGSNKEPERPGQLDIWSAIQSQKAIDSNSSAPATYVHPLVKRSKSLLSEKSLRICTESLGSESGSDGSSLSDGLVHSPIQRNGDQEEIKQEAKLQDAKKGLEAENQNDSITQKMPVRSFPPPLPSLSLHDGPNLYIRPHRKDGRLLLEAVPVPSFNCFHTQRQGGRLVLTSVNTPPTVEKLETGEIDDHSEEEEGEHQEQEQEFLKKGSQLEIEKVEGETELNPEEKEAATNVVISKGKFVLGVQVTPVDRSRGVMMVHRLALVFNKMVGNKAPTNQNPWDEMSGGKREECKVVAPFNAYECYWRSNESPFHVSDKPILLKAQNFLLVRRCKEEPRRPMLIWEPRCVATS</sequence>
<evidence type="ECO:0000313" key="1">
    <source>
        <dbReference type="EMBL" id="KAJ8647303.1"/>
    </source>
</evidence>
<protein>
    <submittedName>
        <fullName evidence="1">Uncharacterized protein</fullName>
    </submittedName>
</protein>
<dbReference type="EMBL" id="CM056809">
    <property type="protein sequence ID" value="KAJ8647303.1"/>
    <property type="molecule type" value="Genomic_DNA"/>
</dbReference>
<reference evidence="1 2" key="1">
    <citation type="journal article" date="2022" name="Hortic Res">
        <title>A haplotype resolved chromosomal level avocado genome allows analysis of novel avocado genes.</title>
        <authorList>
            <person name="Nath O."/>
            <person name="Fletcher S.J."/>
            <person name="Hayward A."/>
            <person name="Shaw L.M."/>
            <person name="Masouleh A.K."/>
            <person name="Furtado A."/>
            <person name="Henry R.J."/>
            <person name="Mitter N."/>
        </authorList>
    </citation>
    <scope>NUCLEOTIDE SEQUENCE [LARGE SCALE GENOMIC DNA]</scope>
    <source>
        <strain evidence="2">cv. Hass</strain>
    </source>
</reference>
<comment type="caution">
    <text evidence="1">The sequence shown here is derived from an EMBL/GenBank/DDBJ whole genome shotgun (WGS) entry which is preliminary data.</text>
</comment>
<accession>A0ACC2MNU2</accession>